<dbReference type="OrthoDB" id="38595at2759"/>
<reference evidence="2" key="2">
    <citation type="submission" date="2021-04" db="EMBL/GenBank/DDBJ databases">
        <authorList>
            <person name="Podell S."/>
        </authorList>
    </citation>
    <scope>NUCLEOTIDE SEQUENCE</scope>
    <source>
        <strain evidence="2">Hildebrandi</strain>
    </source>
</reference>
<evidence type="ECO:0000313" key="2">
    <source>
        <dbReference type="EMBL" id="KAG7372620.1"/>
    </source>
</evidence>
<feature type="region of interest" description="Disordered" evidence="1">
    <location>
        <begin position="125"/>
        <end position="166"/>
    </location>
</feature>
<protein>
    <submittedName>
        <fullName evidence="2">Uncharacterized protein</fullName>
    </submittedName>
</protein>
<keyword evidence="3" id="KW-1185">Reference proteome</keyword>
<gene>
    <name evidence="2" type="ORF">IV203_018763</name>
</gene>
<proteinExistence type="predicted"/>
<accession>A0A9K3M292</accession>
<evidence type="ECO:0000256" key="1">
    <source>
        <dbReference type="SAM" id="MobiDB-lite"/>
    </source>
</evidence>
<dbReference type="AlphaFoldDB" id="A0A9K3M292"/>
<feature type="compositionally biased region" description="Basic and acidic residues" evidence="1">
    <location>
        <begin position="152"/>
        <end position="166"/>
    </location>
</feature>
<organism evidence="2 3">
    <name type="scientific">Nitzschia inconspicua</name>
    <dbReference type="NCBI Taxonomy" id="303405"/>
    <lineage>
        <taxon>Eukaryota</taxon>
        <taxon>Sar</taxon>
        <taxon>Stramenopiles</taxon>
        <taxon>Ochrophyta</taxon>
        <taxon>Bacillariophyta</taxon>
        <taxon>Bacillariophyceae</taxon>
        <taxon>Bacillariophycidae</taxon>
        <taxon>Bacillariales</taxon>
        <taxon>Bacillariaceae</taxon>
        <taxon>Nitzschia</taxon>
    </lineage>
</organism>
<comment type="caution">
    <text evidence="2">The sequence shown here is derived from an EMBL/GenBank/DDBJ whole genome shotgun (WGS) entry which is preliminary data.</text>
</comment>
<name>A0A9K3M292_9STRA</name>
<sequence length="283" mass="31707">MTVTIKKVGEAVASKVFHGTTTSAAVAKAASAVAPGMMRELTSPRAVSKEEASRIKPAKESAKVTMMPWKGWVDRLMKDKMDPKTYKGVKDFFYFWPDDVHNLQQSPYPSTRIVISQDGKETAAFREVSPGSQDAVNVPRDDLDADPYDSGYFKRDTRRRYADPEFPHSDVEMLKLQLQDPNDPEVQEAKKKLEAGPPSSPGNNNRFATGPSDYDPTGLRSVMAVNNAALKQSLDSHMPDHLPEPVWTKNEAELVQWYKDRDLPVPIGGTWNFVGQKRRIAKW</sequence>
<feature type="region of interest" description="Disordered" evidence="1">
    <location>
        <begin position="182"/>
        <end position="212"/>
    </location>
</feature>
<dbReference type="EMBL" id="JAGRRH010000003">
    <property type="protein sequence ID" value="KAG7372620.1"/>
    <property type="molecule type" value="Genomic_DNA"/>
</dbReference>
<reference evidence="2" key="1">
    <citation type="journal article" date="2021" name="Sci. Rep.">
        <title>Diploid genomic architecture of Nitzschia inconspicua, an elite biomass production diatom.</title>
        <authorList>
            <person name="Oliver A."/>
            <person name="Podell S."/>
            <person name="Pinowska A."/>
            <person name="Traller J.C."/>
            <person name="Smith S.R."/>
            <person name="McClure R."/>
            <person name="Beliaev A."/>
            <person name="Bohutskyi P."/>
            <person name="Hill E.A."/>
            <person name="Rabines A."/>
            <person name="Zheng H."/>
            <person name="Allen L.Z."/>
            <person name="Kuo A."/>
            <person name="Grigoriev I.V."/>
            <person name="Allen A.E."/>
            <person name="Hazlebeck D."/>
            <person name="Allen E.E."/>
        </authorList>
    </citation>
    <scope>NUCLEOTIDE SEQUENCE</scope>
    <source>
        <strain evidence="2">Hildebrandi</strain>
    </source>
</reference>
<evidence type="ECO:0000313" key="3">
    <source>
        <dbReference type="Proteomes" id="UP000693970"/>
    </source>
</evidence>
<dbReference type="Proteomes" id="UP000693970">
    <property type="component" value="Unassembled WGS sequence"/>
</dbReference>